<dbReference type="EMBL" id="JACPHQ010000015">
    <property type="protein sequence ID" value="MBI2465824.1"/>
    <property type="molecule type" value="Genomic_DNA"/>
</dbReference>
<dbReference type="InterPro" id="IPR027417">
    <property type="entry name" value="P-loop_NTPase"/>
</dbReference>
<comment type="caution">
    <text evidence="3">The sequence shown here is derived from an EMBL/GenBank/DDBJ whole genome shotgun (WGS) entry which is preliminary data.</text>
</comment>
<feature type="domain" description="DUF4143" evidence="2">
    <location>
        <begin position="219"/>
        <end position="366"/>
    </location>
</feature>
<sequence>MLKTTISKQKQDKERLLAKAYVARTKEQDAQKFISSDLAKVILGPRRAGKSVFALMLLKGKDFAYFNFDDESLPEEGKEKIDLDELMAELKLAYGDTKYILFDEIQNLPRWELFVNRLHRAGYNLVITGSNAQLLSKELATHLTGRHIPIEIMPFDFKEVLKAKQYEVSVEKLFLPDEKGKLLGYINQYMMSGGYPEVVTKELEPRGYLDVLFDAVLFKDVIKRHKVRFAEQISNLGSFLMNNFASLYSPKRLADILGFKSQVTLENYLNYLTEAYLIFSLRRYSTKTSQRLRAPKKTYVVDNGFITGKAVQHSPNSGKLMENLVFTELVKRGKEPNREIFYYTTKNDREIDFVLKDGYKVIELIQVSHDSTGSAVEEREVKALIEAGKELEVGKLSVVTWNEKREVKKDGMTVQFIPLWEWLLEKTEA</sequence>
<feature type="domain" description="AAA" evidence="1">
    <location>
        <begin position="39"/>
        <end position="161"/>
    </location>
</feature>
<dbReference type="GO" id="GO:0005524">
    <property type="term" value="F:ATP binding"/>
    <property type="evidence" value="ECO:0007669"/>
    <property type="project" value="UniProtKB-KW"/>
</dbReference>
<keyword evidence="3" id="KW-0067">ATP-binding</keyword>
<evidence type="ECO:0000259" key="1">
    <source>
        <dbReference type="Pfam" id="PF13173"/>
    </source>
</evidence>
<evidence type="ECO:0000313" key="3">
    <source>
        <dbReference type="EMBL" id="MBI2465824.1"/>
    </source>
</evidence>
<dbReference type="SUPFAM" id="SSF52540">
    <property type="entry name" value="P-loop containing nucleoside triphosphate hydrolases"/>
    <property type="match status" value="1"/>
</dbReference>
<gene>
    <name evidence="3" type="ORF">HYV66_01170</name>
</gene>
<dbReference type="AlphaFoldDB" id="A0A932DSF6"/>
<keyword evidence="3" id="KW-0547">Nucleotide-binding</keyword>
<dbReference type="Pfam" id="PF13635">
    <property type="entry name" value="DUF4143"/>
    <property type="match status" value="1"/>
</dbReference>
<dbReference type="PANTHER" id="PTHR33295:SF18">
    <property type="entry name" value="AAA+ ATPASE DOMAIN-CONTAINING PROTEIN"/>
    <property type="match status" value="1"/>
</dbReference>
<accession>A0A932DSF6</accession>
<organism evidence="3 4">
    <name type="scientific">Candidatus Sungiibacteriota bacterium</name>
    <dbReference type="NCBI Taxonomy" id="2750080"/>
    <lineage>
        <taxon>Bacteria</taxon>
        <taxon>Candidatus Sungiibacteriota</taxon>
    </lineage>
</organism>
<proteinExistence type="predicted"/>
<evidence type="ECO:0000259" key="2">
    <source>
        <dbReference type="Pfam" id="PF13635"/>
    </source>
</evidence>
<name>A0A932DSF6_9BACT</name>
<dbReference type="InterPro" id="IPR041682">
    <property type="entry name" value="AAA_14"/>
</dbReference>
<protein>
    <submittedName>
        <fullName evidence="3">ATP-binding protein</fullName>
    </submittedName>
</protein>
<reference evidence="3" key="1">
    <citation type="submission" date="2020-07" db="EMBL/GenBank/DDBJ databases">
        <title>Huge and variable diversity of episymbiotic CPR bacteria and DPANN archaea in groundwater ecosystems.</title>
        <authorList>
            <person name="He C.Y."/>
            <person name="Keren R."/>
            <person name="Whittaker M."/>
            <person name="Farag I.F."/>
            <person name="Doudna J."/>
            <person name="Cate J.H.D."/>
            <person name="Banfield J.F."/>
        </authorList>
    </citation>
    <scope>NUCLEOTIDE SEQUENCE</scope>
    <source>
        <strain evidence="3">NC_groundwater_418_Ag_B-0.1um_45_10</strain>
    </source>
</reference>
<dbReference type="InterPro" id="IPR025420">
    <property type="entry name" value="DUF4143"/>
</dbReference>
<dbReference type="Pfam" id="PF13173">
    <property type="entry name" value="AAA_14"/>
    <property type="match status" value="1"/>
</dbReference>
<evidence type="ECO:0000313" key="4">
    <source>
        <dbReference type="Proteomes" id="UP000709672"/>
    </source>
</evidence>
<dbReference type="PANTHER" id="PTHR33295">
    <property type="entry name" value="ATPASE"/>
    <property type="match status" value="1"/>
</dbReference>
<dbReference type="Proteomes" id="UP000709672">
    <property type="component" value="Unassembled WGS sequence"/>
</dbReference>